<feature type="compositionally biased region" description="Basic residues" evidence="1">
    <location>
        <begin position="96"/>
        <end position="111"/>
    </location>
</feature>
<evidence type="ECO:0000256" key="1">
    <source>
        <dbReference type="SAM" id="MobiDB-lite"/>
    </source>
</evidence>
<proteinExistence type="predicted"/>
<dbReference type="EMBL" id="MN739448">
    <property type="protein sequence ID" value="QHT05022.1"/>
    <property type="molecule type" value="Genomic_DNA"/>
</dbReference>
<organism evidence="2">
    <name type="scientific">viral metagenome</name>
    <dbReference type="NCBI Taxonomy" id="1070528"/>
    <lineage>
        <taxon>unclassified sequences</taxon>
        <taxon>metagenomes</taxon>
        <taxon>organismal metagenomes</taxon>
    </lineage>
</organism>
<dbReference type="AlphaFoldDB" id="A0A6C0CLJ3"/>
<evidence type="ECO:0000313" key="2">
    <source>
        <dbReference type="EMBL" id="QHT05022.1"/>
    </source>
</evidence>
<accession>A0A6C0CLJ3</accession>
<name>A0A6C0CLJ3_9ZZZZ</name>
<sequence length="190" mass="21537">MSSAVNMDAVRAQMSQKLKLMKAQRLNSSRGIENILKPSKEDKNVPDMSILKDLLDSKSMQEKKRLIQEILQNETVMAELKKRDPNMMSHLDQVTHHLKKTKKTKKRKNKNKIPNTTTAAERPEFKLNDAPQAFGDLLNDLPEQPEALKETPINPVPITKEPLKLPVEIQPIIDADVTRAGWGDLLSDLD</sequence>
<protein>
    <submittedName>
        <fullName evidence="2">Uncharacterized protein</fullName>
    </submittedName>
</protein>
<reference evidence="2" key="1">
    <citation type="journal article" date="2020" name="Nature">
        <title>Giant virus diversity and host interactions through global metagenomics.</title>
        <authorList>
            <person name="Schulz F."/>
            <person name="Roux S."/>
            <person name="Paez-Espino D."/>
            <person name="Jungbluth S."/>
            <person name="Walsh D.A."/>
            <person name="Denef V.J."/>
            <person name="McMahon K.D."/>
            <person name="Konstantinidis K.T."/>
            <person name="Eloe-Fadrosh E.A."/>
            <person name="Kyrpides N.C."/>
            <person name="Woyke T."/>
        </authorList>
    </citation>
    <scope>NUCLEOTIDE SEQUENCE</scope>
    <source>
        <strain evidence="2">GVMAG-M-3300021354-14</strain>
    </source>
</reference>
<feature type="region of interest" description="Disordered" evidence="1">
    <location>
        <begin position="90"/>
        <end position="123"/>
    </location>
</feature>